<evidence type="ECO:0000256" key="2">
    <source>
        <dbReference type="ARBA" id="ARBA00022801"/>
    </source>
</evidence>
<feature type="domain" description="NodB homology" evidence="3">
    <location>
        <begin position="24"/>
        <end position="205"/>
    </location>
</feature>
<dbReference type="AlphaFoldDB" id="A0A1G8C8P6"/>
<dbReference type="Pfam" id="PF01522">
    <property type="entry name" value="Polysacc_deac_1"/>
    <property type="match status" value="1"/>
</dbReference>
<accession>A0A1G8C8P6</accession>
<keyword evidence="2" id="KW-0378">Hydrolase</keyword>
<dbReference type="Proteomes" id="UP000243588">
    <property type="component" value="Unassembled WGS sequence"/>
</dbReference>
<dbReference type="InterPro" id="IPR002509">
    <property type="entry name" value="NODB_dom"/>
</dbReference>
<dbReference type="PANTHER" id="PTHR10587">
    <property type="entry name" value="GLYCOSYL TRANSFERASE-RELATED"/>
    <property type="match status" value="1"/>
</dbReference>
<sequence>MNLSRHIFPYLFPKYTWKRITDQKVVYLTFDDGPIPDITEWVLHLLEKYNIKATFFCIGDNVRKHPEVFRQIVAHKHRIGNHTFNHLNGWKNEKITYEENILLANEEMTKHTILPKLLFRPPYGKIKQNQGKELLKRGYEIIMWSHISKDYDKNISSEECYQNAISAIQPGSIIVFHDSIKAEKNMKYALPKTIEYLIEEGYSFGIL</sequence>
<dbReference type="PROSITE" id="PS51677">
    <property type="entry name" value="NODB"/>
    <property type="match status" value="1"/>
</dbReference>
<dbReference type="InterPro" id="IPR050248">
    <property type="entry name" value="Polysacc_deacetylase_ArnD"/>
</dbReference>
<dbReference type="InterPro" id="IPR011330">
    <property type="entry name" value="Glyco_hydro/deAcase_b/a-brl"/>
</dbReference>
<name>A0A1G8C8P6_9FLAO</name>
<protein>
    <submittedName>
        <fullName evidence="4">Peptidoglycan/xylan/chitin deacetylase, PgdA/CDA1 family</fullName>
    </submittedName>
</protein>
<dbReference type="CDD" id="cd10917">
    <property type="entry name" value="CE4_NodB_like_6s_7s"/>
    <property type="match status" value="1"/>
</dbReference>
<dbReference type="Gene3D" id="3.20.20.370">
    <property type="entry name" value="Glycoside hydrolase/deacetylase"/>
    <property type="match status" value="1"/>
</dbReference>
<evidence type="ECO:0000256" key="1">
    <source>
        <dbReference type="ARBA" id="ARBA00022723"/>
    </source>
</evidence>
<dbReference type="GO" id="GO:0016810">
    <property type="term" value="F:hydrolase activity, acting on carbon-nitrogen (but not peptide) bonds"/>
    <property type="evidence" value="ECO:0007669"/>
    <property type="project" value="InterPro"/>
</dbReference>
<keyword evidence="5" id="KW-1185">Reference proteome</keyword>
<gene>
    <name evidence="4" type="ORF">SAMN05421818_103180</name>
</gene>
<proteinExistence type="predicted"/>
<dbReference type="GO" id="GO:0046872">
    <property type="term" value="F:metal ion binding"/>
    <property type="evidence" value="ECO:0007669"/>
    <property type="project" value="UniProtKB-KW"/>
</dbReference>
<dbReference type="GO" id="GO:0016020">
    <property type="term" value="C:membrane"/>
    <property type="evidence" value="ECO:0007669"/>
    <property type="project" value="TreeGrafter"/>
</dbReference>
<evidence type="ECO:0000259" key="3">
    <source>
        <dbReference type="PROSITE" id="PS51677"/>
    </source>
</evidence>
<reference evidence="5" key="1">
    <citation type="submission" date="2016-10" db="EMBL/GenBank/DDBJ databases">
        <authorList>
            <person name="Varghese N."/>
            <person name="Submissions S."/>
        </authorList>
    </citation>
    <scope>NUCLEOTIDE SEQUENCE [LARGE SCALE GENOMIC DNA]</scope>
    <source>
        <strain evidence="5">DSM 23313</strain>
    </source>
</reference>
<dbReference type="RefSeq" id="WP_090405870.1">
    <property type="nucleotide sequence ID" value="NZ_FNDQ01000003.1"/>
</dbReference>
<evidence type="ECO:0000313" key="5">
    <source>
        <dbReference type="Proteomes" id="UP000243588"/>
    </source>
</evidence>
<dbReference type="GO" id="GO:0005975">
    <property type="term" value="P:carbohydrate metabolic process"/>
    <property type="evidence" value="ECO:0007669"/>
    <property type="project" value="InterPro"/>
</dbReference>
<evidence type="ECO:0000313" key="4">
    <source>
        <dbReference type="EMBL" id="SDH41693.1"/>
    </source>
</evidence>
<dbReference type="SUPFAM" id="SSF88713">
    <property type="entry name" value="Glycoside hydrolase/deacetylase"/>
    <property type="match status" value="1"/>
</dbReference>
<dbReference type="EMBL" id="FNDQ01000003">
    <property type="protein sequence ID" value="SDH41693.1"/>
    <property type="molecule type" value="Genomic_DNA"/>
</dbReference>
<organism evidence="4 5">
    <name type="scientific">Myroides phaeus</name>
    <dbReference type="NCBI Taxonomy" id="702745"/>
    <lineage>
        <taxon>Bacteria</taxon>
        <taxon>Pseudomonadati</taxon>
        <taxon>Bacteroidota</taxon>
        <taxon>Flavobacteriia</taxon>
        <taxon>Flavobacteriales</taxon>
        <taxon>Flavobacteriaceae</taxon>
        <taxon>Myroides</taxon>
    </lineage>
</organism>
<dbReference type="STRING" id="702745.SAMN05421818_103180"/>
<keyword evidence="1" id="KW-0479">Metal-binding</keyword>
<dbReference type="PANTHER" id="PTHR10587:SF133">
    <property type="entry name" value="CHITIN DEACETYLASE 1-RELATED"/>
    <property type="match status" value="1"/>
</dbReference>